<feature type="binding site" evidence="16">
    <location>
        <position position="862"/>
    </location>
    <ligand>
        <name>ATP</name>
        <dbReference type="ChEBI" id="CHEBI:30616"/>
    </ligand>
</feature>
<keyword evidence="11 18" id="KW-0472">Membrane</keyword>
<evidence type="ECO:0000256" key="16">
    <source>
        <dbReference type="PIRSR" id="PIRSR606539-2"/>
    </source>
</evidence>
<dbReference type="GO" id="GO:0045332">
    <property type="term" value="P:phospholipid translocation"/>
    <property type="evidence" value="ECO:0007669"/>
    <property type="project" value="TreeGrafter"/>
</dbReference>
<keyword evidence="22" id="KW-1185">Reference proteome</keyword>
<feature type="transmembrane region" description="Helical" evidence="18">
    <location>
        <begin position="1031"/>
        <end position="1050"/>
    </location>
</feature>
<feature type="domain" description="P-type ATPase N-terminal" evidence="19">
    <location>
        <begin position="9"/>
        <end position="78"/>
    </location>
</feature>
<dbReference type="InterPro" id="IPR001757">
    <property type="entry name" value="P_typ_ATPase"/>
</dbReference>
<dbReference type="InterPro" id="IPR023299">
    <property type="entry name" value="ATPase_P-typ_cyto_dom_N"/>
</dbReference>
<keyword evidence="8 18" id="KW-1278">Translocase</keyword>
<dbReference type="FunFam" id="3.40.50.1000:FF:000014">
    <property type="entry name" value="Phospholipid-transporting ATPase"/>
    <property type="match status" value="1"/>
</dbReference>
<feature type="binding site" evidence="16">
    <location>
        <position position="856"/>
    </location>
    <ligand>
        <name>ATP</name>
        <dbReference type="ChEBI" id="CHEBI:30616"/>
    </ligand>
</feature>
<feature type="binding site" evidence="16">
    <location>
        <position position="745"/>
    </location>
    <ligand>
        <name>ATP</name>
        <dbReference type="ChEBI" id="CHEBI:30616"/>
    </ligand>
</feature>
<feature type="transmembrane region" description="Helical" evidence="18">
    <location>
        <begin position="49"/>
        <end position="67"/>
    </location>
</feature>
<feature type="transmembrane region" description="Helical" evidence="18">
    <location>
        <begin position="1056"/>
        <end position="1074"/>
    </location>
</feature>
<dbReference type="GO" id="GO:0005886">
    <property type="term" value="C:plasma membrane"/>
    <property type="evidence" value="ECO:0007669"/>
    <property type="project" value="TreeGrafter"/>
</dbReference>
<feature type="binding site" evidence="16">
    <location>
        <position position="547"/>
    </location>
    <ligand>
        <name>ATP</name>
        <dbReference type="ChEBI" id="CHEBI:30616"/>
    </ligand>
</feature>
<feature type="binding site" evidence="16">
    <location>
        <position position="407"/>
    </location>
    <ligand>
        <name>ATP</name>
        <dbReference type="ChEBI" id="CHEBI:30616"/>
    </ligand>
</feature>
<dbReference type="EMBL" id="CCYD01002151">
    <property type="protein sequence ID" value="CEG46672.1"/>
    <property type="molecule type" value="Genomic_DNA"/>
</dbReference>
<dbReference type="SFLD" id="SFLDS00003">
    <property type="entry name" value="Haloacid_Dehalogenase"/>
    <property type="match status" value="1"/>
</dbReference>
<evidence type="ECO:0000256" key="12">
    <source>
        <dbReference type="ARBA" id="ARBA00023201"/>
    </source>
</evidence>
<dbReference type="InterPro" id="IPR032631">
    <property type="entry name" value="P-type_ATPase_N"/>
</dbReference>
<dbReference type="RefSeq" id="XP_024583041.1">
    <property type="nucleotide sequence ID" value="XM_024717553.1"/>
</dbReference>
<keyword evidence="6 16" id="KW-0067">ATP-binding</keyword>
<dbReference type="Gene3D" id="3.40.50.1000">
    <property type="entry name" value="HAD superfamily/HAD-like"/>
    <property type="match status" value="1"/>
</dbReference>
<feature type="binding site" evidence="16">
    <location>
        <position position="892"/>
    </location>
    <ligand>
        <name>ATP</name>
        <dbReference type="ChEBI" id="CHEBI:30616"/>
    </ligand>
</feature>
<comment type="cofactor">
    <cofactor evidence="17">
        <name>Mg(2+)</name>
        <dbReference type="ChEBI" id="CHEBI:18420"/>
    </cofactor>
</comment>
<evidence type="ECO:0000256" key="9">
    <source>
        <dbReference type="ARBA" id="ARBA00022989"/>
    </source>
</evidence>
<feature type="binding site" evidence="16">
    <location>
        <position position="406"/>
    </location>
    <ligand>
        <name>ATP</name>
        <dbReference type="ChEBI" id="CHEBI:30616"/>
    </ligand>
</feature>
<reference evidence="22" key="1">
    <citation type="submission" date="2014-09" db="EMBL/GenBank/DDBJ databases">
        <authorList>
            <person name="Sharma Rahul"/>
            <person name="Thines Marco"/>
        </authorList>
    </citation>
    <scope>NUCLEOTIDE SEQUENCE [LARGE SCALE GENOMIC DNA]</scope>
</reference>
<keyword evidence="5 16" id="KW-0547">Nucleotide-binding</keyword>
<keyword evidence="12" id="KW-0739">Sodium transport</keyword>
<dbReference type="InterPro" id="IPR023298">
    <property type="entry name" value="ATPase_P-typ_TM_dom_sf"/>
</dbReference>
<dbReference type="Gene3D" id="2.70.150.10">
    <property type="entry name" value="Calcium-transporting ATPase, cytoplasmic transduction domain A"/>
    <property type="match status" value="1"/>
</dbReference>
<comment type="similarity">
    <text evidence="2 18">Belongs to the cation transport ATPase (P-type) (TC 3.A.3) family. Type IV subfamily.</text>
</comment>
<evidence type="ECO:0000256" key="18">
    <source>
        <dbReference type="RuleBase" id="RU362033"/>
    </source>
</evidence>
<dbReference type="PROSITE" id="PS00154">
    <property type="entry name" value="ATPASE_E1_E2"/>
    <property type="match status" value="1"/>
</dbReference>
<dbReference type="SFLD" id="SFLDF00027">
    <property type="entry name" value="p-type_atpase"/>
    <property type="match status" value="1"/>
</dbReference>
<evidence type="ECO:0000259" key="19">
    <source>
        <dbReference type="Pfam" id="PF16209"/>
    </source>
</evidence>
<feature type="transmembrane region" description="Helical" evidence="18">
    <location>
        <begin position="951"/>
        <end position="967"/>
    </location>
</feature>
<feature type="transmembrane region" description="Helical" evidence="18">
    <location>
        <begin position="294"/>
        <end position="316"/>
    </location>
</feature>
<evidence type="ECO:0000256" key="5">
    <source>
        <dbReference type="ARBA" id="ARBA00022741"/>
    </source>
</evidence>
<evidence type="ECO:0000256" key="1">
    <source>
        <dbReference type="ARBA" id="ARBA00004141"/>
    </source>
</evidence>
<evidence type="ECO:0000313" key="21">
    <source>
        <dbReference type="EMBL" id="CEG46672.1"/>
    </source>
</evidence>
<evidence type="ECO:0000256" key="2">
    <source>
        <dbReference type="ARBA" id="ARBA00008109"/>
    </source>
</evidence>
<dbReference type="GO" id="GO:0005524">
    <property type="term" value="F:ATP binding"/>
    <property type="evidence" value="ECO:0007669"/>
    <property type="project" value="UniProtKB-UniRule"/>
</dbReference>
<feature type="binding site" evidence="16">
    <location>
        <position position="665"/>
    </location>
    <ligand>
        <name>ATP</name>
        <dbReference type="ChEBI" id="CHEBI:30616"/>
    </ligand>
</feature>
<dbReference type="InterPro" id="IPR036412">
    <property type="entry name" value="HAD-like_sf"/>
</dbReference>
<dbReference type="OrthoDB" id="377733at2759"/>
<feature type="binding site" evidence="17">
    <location>
        <position position="893"/>
    </location>
    <ligand>
        <name>Mg(2+)</name>
        <dbReference type="ChEBI" id="CHEBI:18420"/>
    </ligand>
</feature>
<dbReference type="GO" id="GO:0008554">
    <property type="term" value="F:P-type sodium transporter activity"/>
    <property type="evidence" value="ECO:0007669"/>
    <property type="project" value="UniProtKB-EC"/>
</dbReference>
<feature type="binding site" evidence="16">
    <location>
        <position position="746"/>
    </location>
    <ligand>
        <name>ATP</name>
        <dbReference type="ChEBI" id="CHEBI:30616"/>
    </ligand>
</feature>
<feature type="transmembrane region" description="Helical" evidence="18">
    <location>
        <begin position="1128"/>
        <end position="1149"/>
    </location>
</feature>
<protein>
    <recommendedName>
        <fullName evidence="18">Phospholipid-transporting ATPase</fullName>
        <ecNumber evidence="18">7.6.2.1</ecNumber>
    </recommendedName>
</protein>
<dbReference type="PRINTS" id="PR00119">
    <property type="entry name" value="CATATPASE"/>
</dbReference>
<evidence type="ECO:0000256" key="7">
    <source>
        <dbReference type="ARBA" id="ARBA00022842"/>
    </source>
</evidence>
<dbReference type="GO" id="GO:0000287">
    <property type="term" value="F:magnesium ion binding"/>
    <property type="evidence" value="ECO:0007669"/>
    <property type="project" value="UniProtKB-UniRule"/>
</dbReference>
<dbReference type="SFLD" id="SFLDG00002">
    <property type="entry name" value="C1.7:_P-type_atpase_like"/>
    <property type="match status" value="1"/>
</dbReference>
<feature type="binding site" evidence="17">
    <location>
        <position position="406"/>
    </location>
    <ligand>
        <name>Mg(2+)</name>
        <dbReference type="ChEBI" id="CHEBI:18420"/>
    </ligand>
</feature>
<feature type="domain" description="P-type ATPase C-terminal" evidence="20">
    <location>
        <begin position="915"/>
        <end position="1155"/>
    </location>
</feature>
<proteinExistence type="inferred from homology"/>
<comment type="catalytic activity">
    <reaction evidence="14">
        <text>Na(+)(in) + ATP + H2O = Na(+)(out) + ADP + phosphate + H(+)</text>
        <dbReference type="Rhea" id="RHEA:14633"/>
        <dbReference type="ChEBI" id="CHEBI:15377"/>
        <dbReference type="ChEBI" id="CHEBI:15378"/>
        <dbReference type="ChEBI" id="CHEBI:29101"/>
        <dbReference type="ChEBI" id="CHEBI:30616"/>
        <dbReference type="ChEBI" id="CHEBI:43474"/>
        <dbReference type="ChEBI" id="CHEBI:456216"/>
        <dbReference type="EC" id="7.2.2.3"/>
    </reaction>
    <physiologicalReaction direction="left-to-right" evidence="14">
        <dbReference type="Rhea" id="RHEA:14634"/>
    </physiologicalReaction>
</comment>
<evidence type="ECO:0000259" key="20">
    <source>
        <dbReference type="Pfam" id="PF16212"/>
    </source>
</evidence>
<dbReference type="SUPFAM" id="SSF56784">
    <property type="entry name" value="HAD-like"/>
    <property type="match status" value="1"/>
</dbReference>
<dbReference type="OMA" id="YVYGQRN"/>
<dbReference type="InterPro" id="IPR023214">
    <property type="entry name" value="HAD_sf"/>
</dbReference>
<feature type="binding site" evidence="16">
    <location>
        <position position="408"/>
    </location>
    <ligand>
        <name>ATP</name>
        <dbReference type="ChEBI" id="CHEBI:30616"/>
    </ligand>
</feature>
<dbReference type="NCBIfam" id="TIGR01494">
    <property type="entry name" value="ATPase_P-type"/>
    <property type="match status" value="2"/>
</dbReference>
<keyword evidence="7 17" id="KW-0460">Magnesium</keyword>
<dbReference type="STRING" id="4781.A0A0P1AYJ6"/>
<dbReference type="GeneID" id="36398335"/>
<feature type="transmembrane region" description="Helical" evidence="18">
    <location>
        <begin position="73"/>
        <end position="91"/>
    </location>
</feature>
<evidence type="ECO:0000256" key="14">
    <source>
        <dbReference type="ARBA" id="ARBA00049499"/>
    </source>
</evidence>
<keyword evidence="3 18" id="KW-0812">Transmembrane</keyword>
<evidence type="ECO:0000256" key="4">
    <source>
        <dbReference type="ARBA" id="ARBA00022723"/>
    </source>
</evidence>
<feature type="transmembrane region" description="Helical" evidence="18">
    <location>
        <begin position="979"/>
        <end position="998"/>
    </location>
</feature>
<feature type="transmembrane region" description="Helical" evidence="18">
    <location>
        <begin position="340"/>
        <end position="362"/>
    </location>
</feature>
<keyword evidence="12" id="KW-0406">Ion transport</keyword>
<feature type="binding site" evidence="17">
    <location>
        <position position="889"/>
    </location>
    <ligand>
        <name>Mg(2+)</name>
        <dbReference type="ChEBI" id="CHEBI:18420"/>
    </ligand>
</feature>
<dbReference type="FunFam" id="3.40.50.1000:FF:000001">
    <property type="entry name" value="Phospholipid-transporting ATPase IC"/>
    <property type="match status" value="1"/>
</dbReference>
<keyword evidence="9 18" id="KW-1133">Transmembrane helix</keyword>
<feature type="transmembrane region" description="Helical" evidence="18">
    <location>
        <begin position="1086"/>
        <end position="1108"/>
    </location>
</feature>
<evidence type="ECO:0000256" key="13">
    <source>
        <dbReference type="ARBA" id="ARBA00034036"/>
    </source>
</evidence>
<evidence type="ECO:0000256" key="6">
    <source>
        <dbReference type="ARBA" id="ARBA00022840"/>
    </source>
</evidence>
<keyword evidence="10" id="KW-0915">Sodium</keyword>
<dbReference type="SUPFAM" id="SSF81665">
    <property type="entry name" value="Calcium ATPase, transmembrane domain M"/>
    <property type="match status" value="1"/>
</dbReference>
<dbReference type="PANTHER" id="PTHR24092:SF150">
    <property type="entry name" value="PHOSPHOLIPID-TRANSPORTING ATPASE"/>
    <property type="match status" value="1"/>
</dbReference>
<dbReference type="SUPFAM" id="SSF81660">
    <property type="entry name" value="Metal cation-transporting ATPase, ATP-binding domain N"/>
    <property type="match status" value="1"/>
</dbReference>
<dbReference type="Proteomes" id="UP000054928">
    <property type="component" value="Unassembled WGS sequence"/>
</dbReference>
<name>A0A0P1AYJ6_PLAHL</name>
<feature type="binding site" evidence="16">
    <location>
        <position position="747"/>
    </location>
    <ligand>
        <name>ATP</name>
        <dbReference type="ChEBI" id="CHEBI:30616"/>
    </ligand>
</feature>
<keyword evidence="4 17" id="KW-0479">Metal-binding</keyword>
<organism evidence="21 22">
    <name type="scientific">Plasmopara halstedii</name>
    <name type="common">Downy mildew of sunflower</name>
    <dbReference type="NCBI Taxonomy" id="4781"/>
    <lineage>
        <taxon>Eukaryota</taxon>
        <taxon>Sar</taxon>
        <taxon>Stramenopiles</taxon>
        <taxon>Oomycota</taxon>
        <taxon>Peronosporomycetes</taxon>
        <taxon>Peronosporales</taxon>
        <taxon>Peronosporaceae</taxon>
        <taxon>Plasmopara</taxon>
    </lineage>
</organism>
<dbReference type="Pfam" id="PF16209">
    <property type="entry name" value="PhoLip_ATPase_N"/>
    <property type="match status" value="1"/>
</dbReference>
<dbReference type="GO" id="GO:0016887">
    <property type="term" value="F:ATP hydrolysis activity"/>
    <property type="evidence" value="ECO:0007669"/>
    <property type="project" value="InterPro"/>
</dbReference>
<dbReference type="SUPFAM" id="SSF81653">
    <property type="entry name" value="Calcium ATPase, transduction domain A"/>
    <property type="match status" value="1"/>
</dbReference>
<dbReference type="EC" id="7.6.2.1" evidence="18"/>
<dbReference type="InterPro" id="IPR006539">
    <property type="entry name" value="P-type_ATPase_IV"/>
</dbReference>
<evidence type="ECO:0000313" key="22">
    <source>
        <dbReference type="Proteomes" id="UP000054928"/>
    </source>
</evidence>
<dbReference type="Pfam" id="PF16212">
    <property type="entry name" value="PhoLip_ATPase_C"/>
    <property type="match status" value="1"/>
</dbReference>
<evidence type="ECO:0000256" key="17">
    <source>
        <dbReference type="PIRSR" id="PIRSR606539-3"/>
    </source>
</evidence>
<feature type="binding site" evidence="17">
    <location>
        <position position="408"/>
    </location>
    <ligand>
        <name>Mg(2+)</name>
        <dbReference type="ChEBI" id="CHEBI:18420"/>
    </ligand>
</feature>
<feature type="active site" description="4-aspartylphosphate intermediate" evidence="15">
    <location>
        <position position="406"/>
    </location>
</feature>
<evidence type="ECO:0000256" key="15">
    <source>
        <dbReference type="PIRSR" id="PIRSR606539-1"/>
    </source>
</evidence>
<feature type="binding site" evidence="16">
    <location>
        <position position="893"/>
    </location>
    <ligand>
        <name>ATP</name>
        <dbReference type="ChEBI" id="CHEBI:30616"/>
    </ligand>
</feature>
<comment type="catalytic activity">
    <reaction evidence="13 18">
        <text>ATP + H2O + phospholipidSide 1 = ADP + phosphate + phospholipidSide 2.</text>
        <dbReference type="EC" id="7.6.2.1"/>
    </reaction>
</comment>
<accession>A0A0P1AYJ6</accession>
<dbReference type="Gene3D" id="3.40.1110.10">
    <property type="entry name" value="Calcium-transporting ATPase, cytoplasmic domain N"/>
    <property type="match status" value="1"/>
</dbReference>
<dbReference type="InterPro" id="IPR008250">
    <property type="entry name" value="ATPase_P-typ_transduc_dom_A_sf"/>
</dbReference>
<evidence type="ECO:0000256" key="3">
    <source>
        <dbReference type="ARBA" id="ARBA00022692"/>
    </source>
</evidence>
<dbReference type="InterPro" id="IPR044492">
    <property type="entry name" value="P_typ_ATPase_HD_dom"/>
</dbReference>
<evidence type="ECO:0000256" key="8">
    <source>
        <dbReference type="ARBA" id="ARBA00022967"/>
    </source>
</evidence>
<dbReference type="PANTHER" id="PTHR24092">
    <property type="entry name" value="PROBABLE PHOSPHOLIPID-TRANSPORTING ATPASE"/>
    <property type="match status" value="1"/>
</dbReference>
<keyword evidence="12" id="KW-0813">Transport</keyword>
<dbReference type="InterPro" id="IPR032630">
    <property type="entry name" value="P_typ_ATPase_c"/>
</dbReference>
<sequence length="1294" mass="144888">MAGMEPRIVFLNDSDANQQLIISKKYARNVMVTSKYTTVNFIPKTIFEFFRVVANVYFLLIAVLQLATPWSPTNRLTTAGPLFFVLIVTMIKQGREDYKRHQADIKQNCRLCRIINTNGMTEQISWQDLQVGQLVCMENHEELPADVVILATSEEEGRCFIETSNLDGETNLKRRIAVKRTAQLVGWRELNGAPIAQESVCSSAIRQLHGRIEHEQPNNQLYTFTGRLQLNENDRGESAISLGPENLLLRGCSLRSCAFVVGLVIFTGSETKLLQNSRVAPSKQSKVYQTANRCMLLIFTTMFGLCLASAFAAVLWSQKNANRVWYLPFLKEADKVDDGIVNFFTFLILYNNLVPISLYVSLDIIKVLQANRITSDAAMMCDNVHAVARTSELNEELGQVEYIFSDKTGTLTRNVMEFRKCSIGGISYGFGTTEIGRAVAALASTTTITEQSSGKQRIVDSVDSICENTANLTDALVEGCDPKEAQVHYDPSIHFDDPELLRALYAGGKQGKLIHEFLTLLSICHTVIPEIDAKTGSIVYRASSPDEEALVKAAKCLGYNFVAPAPLIKVEISCKASLVPSHVSIEMLERVMDSYTIVNINEFNSTRKRMSIVTLNVETGEYIVYCKGADNMMLERCAPLKNDADVAANAKIVEHLKLYAREGLRTLVLGRRVLTEDQYRTYNDAYIAASTSLVDREEKLDACAELVESRMQLLGVTAIEDKLQEGVPSAIYNLGQAGIKIWVLTGDREETAINIGHACRLINDQMQLLYVNAERVEALCAQLDALHETLEIKRLLRSNSVADNLAMVCDGKALVHIFPSRDARAKMSVDALERVRLLTNKLLDVAQVCKALIACRVSPSQKAEIVQLVRSGRKNKQKGSQAITLAIGDGANDVSMIQTAHVGVGISGNEGVQAVNASDYAIAQFRFLTRLVLLHGRCNYKRICMVIRYSFYKNIALVICLFTFNFYNGQSGTPLFESFVMAGWNFFLALPIIVIGIYDQDISEEIILKYPQLYRYGQYDSDLNMHKFSTTIINAIGHALVCFFVCYGCMQYTNYGLYVIGTLFYAALLGTMKLKVTILTQVWNKYHFAVMTFSIWLFIFFLLVYPHMTFMGYDMYGVPVYMIQLQRFWTLLLLCPVAAVMFDFILLAAQQQFRPRAEDILRERSRTAKSKRVSDFVEPIPQIESPSTDNIFMVEHSTNENARCDATENKLVMAKPSFPNRRASIPSTYDSLKGSLPELQSLSSFAFNGLDQTMGAQASRGPSAQETVTMRVLSFQMQRRPNQTDAINSFVAPE</sequence>
<feature type="binding site" evidence="16">
    <location>
        <position position="627"/>
    </location>
    <ligand>
        <name>ATP</name>
        <dbReference type="ChEBI" id="CHEBI:30616"/>
    </ligand>
</feature>
<dbReference type="GO" id="GO:0140326">
    <property type="term" value="F:ATPase-coupled intramembrane lipid transporter activity"/>
    <property type="evidence" value="ECO:0007669"/>
    <property type="project" value="UniProtKB-EC"/>
</dbReference>
<feature type="binding site" evidence="16">
    <location>
        <position position="603"/>
    </location>
    <ligand>
        <name>ATP</name>
        <dbReference type="ChEBI" id="CHEBI:30616"/>
    </ligand>
</feature>
<dbReference type="InterPro" id="IPR018303">
    <property type="entry name" value="ATPase_P-typ_P_site"/>
</dbReference>
<evidence type="ECO:0000256" key="10">
    <source>
        <dbReference type="ARBA" id="ARBA00023053"/>
    </source>
</evidence>
<dbReference type="Pfam" id="PF13246">
    <property type="entry name" value="Cation_ATPase"/>
    <property type="match status" value="1"/>
</dbReference>
<evidence type="ECO:0000256" key="11">
    <source>
        <dbReference type="ARBA" id="ARBA00023136"/>
    </source>
</evidence>
<comment type="subcellular location">
    <subcellularLocation>
        <location evidence="1 18">Membrane</location>
        <topology evidence="1 18">Multi-pass membrane protein</topology>
    </subcellularLocation>
</comment>
<dbReference type="NCBIfam" id="TIGR01652">
    <property type="entry name" value="ATPase-Plipid"/>
    <property type="match status" value="1"/>
</dbReference>